<evidence type="ECO:0000256" key="6">
    <source>
        <dbReference type="SAM" id="MobiDB-lite"/>
    </source>
</evidence>
<reference evidence="7 8" key="1">
    <citation type="journal article" date="2023" name="Insect Mol. Biol.">
        <title>Genome sequencing provides insights into the evolution of gene families encoding plant cell wall-degrading enzymes in longhorned beetles.</title>
        <authorList>
            <person name="Shin N.R."/>
            <person name="Okamura Y."/>
            <person name="Kirsch R."/>
            <person name="Pauchet Y."/>
        </authorList>
    </citation>
    <scope>NUCLEOTIDE SEQUENCE [LARGE SCALE GENOMIC DNA]</scope>
    <source>
        <strain evidence="7">EAD_L_NR</strain>
    </source>
</reference>
<evidence type="ECO:0000256" key="1">
    <source>
        <dbReference type="ARBA" id="ARBA00004123"/>
    </source>
</evidence>
<protein>
    <recommendedName>
        <fullName evidence="9">Proline-rich nuclear receptor coactivator 1</fullName>
    </recommendedName>
</protein>
<dbReference type="Pfam" id="PF15365">
    <property type="entry name" value="PNRC"/>
    <property type="match status" value="1"/>
</dbReference>
<dbReference type="InterPro" id="IPR028322">
    <property type="entry name" value="PNRC-like_rgn"/>
</dbReference>
<feature type="region of interest" description="Disordered" evidence="6">
    <location>
        <begin position="17"/>
        <end position="75"/>
    </location>
</feature>
<comment type="caution">
    <text evidence="7">The sequence shown here is derived from an EMBL/GenBank/DDBJ whole genome shotgun (WGS) entry which is preliminary data.</text>
</comment>
<sequence length="137" mass="15153">MAKKHLYGKIIASTNGKLRATRHPSKAEKSCTYQGSPLQMLSPDKSVPRQHELTPVKVQPPSPKANLKSSPRTSPGLLAGHYAGCKFLEPPLPSALPLPPQHWMQTTTRTLQLPFRSNKSDHYDVAQQLKVLLKVQA</sequence>
<dbReference type="Proteomes" id="UP001159042">
    <property type="component" value="Unassembled WGS sequence"/>
</dbReference>
<keyword evidence="5" id="KW-0539">Nucleus</keyword>
<dbReference type="GO" id="GO:0005634">
    <property type="term" value="C:nucleus"/>
    <property type="evidence" value="ECO:0007669"/>
    <property type="project" value="UniProtKB-SubCell"/>
</dbReference>
<evidence type="ECO:0000256" key="4">
    <source>
        <dbReference type="ARBA" id="ARBA00023163"/>
    </source>
</evidence>
<evidence type="ECO:0000256" key="5">
    <source>
        <dbReference type="ARBA" id="ARBA00023242"/>
    </source>
</evidence>
<evidence type="ECO:0000256" key="3">
    <source>
        <dbReference type="ARBA" id="ARBA00023159"/>
    </source>
</evidence>
<keyword evidence="4" id="KW-0804">Transcription</keyword>
<name>A0AAV8VXZ5_9CUCU</name>
<proteinExistence type="predicted"/>
<evidence type="ECO:0000256" key="2">
    <source>
        <dbReference type="ARBA" id="ARBA00023015"/>
    </source>
</evidence>
<keyword evidence="8" id="KW-1185">Reference proteome</keyword>
<keyword evidence="3" id="KW-0010">Activator</keyword>
<organism evidence="7 8">
    <name type="scientific">Exocentrus adspersus</name>
    <dbReference type="NCBI Taxonomy" id="1586481"/>
    <lineage>
        <taxon>Eukaryota</taxon>
        <taxon>Metazoa</taxon>
        <taxon>Ecdysozoa</taxon>
        <taxon>Arthropoda</taxon>
        <taxon>Hexapoda</taxon>
        <taxon>Insecta</taxon>
        <taxon>Pterygota</taxon>
        <taxon>Neoptera</taxon>
        <taxon>Endopterygota</taxon>
        <taxon>Coleoptera</taxon>
        <taxon>Polyphaga</taxon>
        <taxon>Cucujiformia</taxon>
        <taxon>Chrysomeloidea</taxon>
        <taxon>Cerambycidae</taxon>
        <taxon>Lamiinae</taxon>
        <taxon>Acanthocinini</taxon>
        <taxon>Exocentrus</taxon>
    </lineage>
</organism>
<dbReference type="GO" id="GO:0016071">
    <property type="term" value="P:mRNA metabolic process"/>
    <property type="evidence" value="ECO:0007669"/>
    <property type="project" value="UniProtKB-ARBA"/>
</dbReference>
<evidence type="ECO:0000313" key="8">
    <source>
        <dbReference type="Proteomes" id="UP001159042"/>
    </source>
</evidence>
<dbReference type="PANTHER" id="PTHR15405">
    <property type="entry name" value="PROLINE-RICH NUCLEAR RECEPTOR COACTIVATOR"/>
    <property type="match status" value="1"/>
</dbReference>
<dbReference type="InterPro" id="IPR026780">
    <property type="entry name" value="PNRC1/2"/>
</dbReference>
<accession>A0AAV8VXZ5</accession>
<dbReference type="AlphaFoldDB" id="A0AAV8VXZ5"/>
<gene>
    <name evidence="7" type="ORF">NQ315_012186</name>
</gene>
<keyword evidence="2" id="KW-0805">Transcription regulation</keyword>
<evidence type="ECO:0000313" key="7">
    <source>
        <dbReference type="EMBL" id="KAJ8919198.1"/>
    </source>
</evidence>
<evidence type="ECO:0008006" key="9">
    <source>
        <dbReference type="Google" id="ProtNLM"/>
    </source>
</evidence>
<comment type="subcellular location">
    <subcellularLocation>
        <location evidence="1">Nucleus</location>
    </subcellularLocation>
</comment>
<dbReference type="EMBL" id="JANEYG010000020">
    <property type="protein sequence ID" value="KAJ8919198.1"/>
    <property type="molecule type" value="Genomic_DNA"/>
</dbReference>